<dbReference type="Pfam" id="PF00023">
    <property type="entry name" value="Ank"/>
    <property type="match status" value="2"/>
</dbReference>
<evidence type="ECO:0000313" key="6">
    <source>
        <dbReference type="EMBL" id="KAJ5087891.1"/>
    </source>
</evidence>
<dbReference type="PANTHER" id="PTHR10039:SF16">
    <property type="entry name" value="GPI INOSITOL-DEACYLASE"/>
    <property type="match status" value="1"/>
</dbReference>
<dbReference type="PANTHER" id="PTHR10039">
    <property type="entry name" value="AMELOGENIN"/>
    <property type="match status" value="1"/>
</dbReference>
<evidence type="ECO:0008006" key="8">
    <source>
        <dbReference type="Google" id="ProtNLM"/>
    </source>
</evidence>
<reference evidence="6" key="2">
    <citation type="journal article" date="2023" name="IMA Fungus">
        <title>Comparative genomic study of the Penicillium genus elucidates a diverse pangenome and 15 lateral gene transfer events.</title>
        <authorList>
            <person name="Petersen C."/>
            <person name="Sorensen T."/>
            <person name="Nielsen M.R."/>
            <person name="Sondergaard T.E."/>
            <person name="Sorensen J.L."/>
            <person name="Fitzpatrick D.A."/>
            <person name="Frisvad J.C."/>
            <person name="Nielsen K.L."/>
        </authorList>
    </citation>
    <scope>NUCLEOTIDE SEQUENCE</scope>
    <source>
        <strain evidence="6">IBT 30069</strain>
    </source>
</reference>
<dbReference type="PROSITE" id="PS50297">
    <property type="entry name" value="ANK_REP_REGION"/>
    <property type="match status" value="2"/>
</dbReference>
<dbReference type="Gene3D" id="3.40.50.300">
    <property type="entry name" value="P-loop containing nucleotide triphosphate hydrolases"/>
    <property type="match status" value="1"/>
</dbReference>
<dbReference type="Pfam" id="PF22939">
    <property type="entry name" value="WHD_GPIID"/>
    <property type="match status" value="1"/>
</dbReference>
<keyword evidence="7" id="KW-1185">Reference proteome</keyword>
<accession>A0A9W9ETZ2</accession>
<dbReference type="InterPro" id="IPR036770">
    <property type="entry name" value="Ankyrin_rpt-contain_sf"/>
</dbReference>
<protein>
    <recommendedName>
        <fullName evidence="8">Fungal N-terminal domain-containing protein</fullName>
    </recommendedName>
</protein>
<feature type="repeat" description="ANK" evidence="2">
    <location>
        <begin position="802"/>
        <end position="834"/>
    </location>
</feature>
<name>A0A9W9ETZ2_9EURO</name>
<dbReference type="InterPro" id="IPR002110">
    <property type="entry name" value="Ankyrin_rpt"/>
</dbReference>
<evidence type="ECO:0000313" key="7">
    <source>
        <dbReference type="Proteomes" id="UP001149165"/>
    </source>
</evidence>
<comment type="caution">
    <text evidence="6">The sequence shown here is derived from an EMBL/GenBank/DDBJ whole genome shotgun (WGS) entry which is preliminary data.</text>
</comment>
<dbReference type="Pfam" id="PF24883">
    <property type="entry name" value="NPHP3_N"/>
    <property type="match status" value="1"/>
</dbReference>
<dbReference type="SUPFAM" id="SSF52540">
    <property type="entry name" value="P-loop containing nucleoside triphosphate hydrolases"/>
    <property type="match status" value="1"/>
</dbReference>
<dbReference type="Pfam" id="PF17111">
    <property type="entry name" value="PigL_N"/>
    <property type="match status" value="1"/>
</dbReference>
<feature type="repeat" description="ANK" evidence="2">
    <location>
        <begin position="1064"/>
        <end position="1092"/>
    </location>
</feature>
<dbReference type="AlphaFoldDB" id="A0A9W9ETZ2"/>
<reference evidence="6" key="1">
    <citation type="submission" date="2022-11" db="EMBL/GenBank/DDBJ databases">
        <authorList>
            <person name="Petersen C."/>
        </authorList>
    </citation>
    <scope>NUCLEOTIDE SEQUENCE</scope>
    <source>
        <strain evidence="6">IBT 30069</strain>
    </source>
</reference>
<feature type="repeat" description="ANK" evidence="2">
    <location>
        <begin position="703"/>
        <end position="735"/>
    </location>
</feature>
<dbReference type="InterPro" id="IPR056884">
    <property type="entry name" value="NPHP3-like_N"/>
</dbReference>
<evidence type="ECO:0000259" key="4">
    <source>
        <dbReference type="Pfam" id="PF22939"/>
    </source>
</evidence>
<dbReference type="PROSITE" id="PS50088">
    <property type="entry name" value="ANK_REPEAT"/>
    <property type="match status" value="4"/>
</dbReference>
<proteinExistence type="predicted"/>
<dbReference type="SUPFAM" id="SSF48403">
    <property type="entry name" value="Ankyrin repeat"/>
    <property type="match status" value="2"/>
</dbReference>
<dbReference type="OrthoDB" id="4772757at2759"/>
<evidence type="ECO:0000256" key="2">
    <source>
        <dbReference type="PROSITE-ProRule" id="PRU00023"/>
    </source>
</evidence>
<dbReference type="EMBL" id="JAPQKH010000007">
    <property type="protein sequence ID" value="KAJ5087891.1"/>
    <property type="molecule type" value="Genomic_DNA"/>
</dbReference>
<evidence type="ECO:0000256" key="1">
    <source>
        <dbReference type="ARBA" id="ARBA00022737"/>
    </source>
</evidence>
<feature type="repeat" description="ANK" evidence="2">
    <location>
        <begin position="769"/>
        <end position="801"/>
    </location>
</feature>
<dbReference type="Proteomes" id="UP001149165">
    <property type="component" value="Unassembled WGS sequence"/>
</dbReference>
<dbReference type="Pfam" id="PF12796">
    <property type="entry name" value="Ank_2"/>
    <property type="match status" value="1"/>
</dbReference>
<sequence>MADPLSIASGAAGLLSLGIQVTQSLVDFYCAYKDQDSDLAKITRNLESLLNLFQSLEKALEDRQPHTDTLLQEIANVSAGCSEIIHELEDEWKKLEKIPGASFKERIQVAGRRVAYPFRKSTLQKLEEDVSDMREILQLALGVLQVEHQTRLETDISELKALIGRMSSIAMFSEVCSRLKAPDATVNHNTASEKRHQDTGSWFISSSSFQNWLFERNAFLWINGFVGSGKSVLCSTAIEQTFYHTKDMQDKGIAFFYFSFADEAKQNASGMLRALLLQLSVQLEGSEGQLQSVFTQYPTGIPPVKALLQCLRQIVSQFSNAYILLDALDESPLGTERDVVLETLQTMRQWDIPGLHLLVTSRDEQNIRDQLNVAAKKDIKMRNPGTDDDIAQFITYHLQNDHNLQQYASSHAQIQTTLMEKAHGMFKYIECQLTALRQVPNKAHLNRCLSSLPRDLEQTYERMLCDIDPIYADDVKRFLNVLCVSKEALTVDQLLLAHAIDLTDLPHYNFDRLYNRQSLADICRGLIEFQDSESKTSDKSQIVRIAHLSIKEYLESDRILLQKAAHFAIQKESANAELAQICLVLLMDPCLTQEPKGEEDFFPLTWFAARNWLDLYKGCCQQGSRVTDLVNRFFKNEPKSFKAWVKLYNMDKVYEEEVIGGGDPPQPLYYAAFLGLEYVVESLTNHSPEEGCESPDVNAQGGVLNTALGAASYHGHERIVKILLGKGADVHISGGLYGSVLEAASCSGNKSIVQLLVDKGADLNPSGGLHGNPLQAASLYGHGEIVQFLLDRGAEINAQGGLHATAMDAAATNGHESIVQTLADRGADLTSKETSTGNLIDLRLLSWTPLLMQVGMNYGVVRMFTTFYGSGLQAAAFKGYDGIVKILLDQGANANSRGGIYSTGPQIASIASYSNAIHKLVDPDLIEITAQETFDKYLDIISRGSSPLNSPYWSPPAYRGVSAVRLDASITGSDPNAFCFNESATTDTQQEFYTLGGESDTGVSWSFNKCDIWVGRNYGDIAIAVGCNLNMEKPELYDVNTGSVVKVDINYGTVTRRTPYYGDALQAAACAGHENIVRMLLDKGADINAVGGLYGTALEAASRKPKIRQILIAEMLNRLQLGNIKSTGHPLRRPSHAPIKLSQSISMRGLRGNQHRRKRINGRVERQIRMRTKTLSNLKL</sequence>
<feature type="domain" description="Azaphilone pigments biosynthesis cluster protein L N-terminal" evidence="3">
    <location>
        <begin position="2"/>
        <end position="146"/>
    </location>
</feature>
<dbReference type="Gene3D" id="1.25.40.20">
    <property type="entry name" value="Ankyrin repeat-containing domain"/>
    <property type="match status" value="2"/>
</dbReference>
<dbReference type="InterPro" id="IPR054471">
    <property type="entry name" value="GPIID_WHD"/>
</dbReference>
<evidence type="ECO:0000259" key="5">
    <source>
        <dbReference type="Pfam" id="PF24883"/>
    </source>
</evidence>
<organism evidence="6 7">
    <name type="scientific">Penicillium angulare</name>
    <dbReference type="NCBI Taxonomy" id="116970"/>
    <lineage>
        <taxon>Eukaryota</taxon>
        <taxon>Fungi</taxon>
        <taxon>Dikarya</taxon>
        <taxon>Ascomycota</taxon>
        <taxon>Pezizomycotina</taxon>
        <taxon>Eurotiomycetes</taxon>
        <taxon>Eurotiomycetidae</taxon>
        <taxon>Eurotiales</taxon>
        <taxon>Aspergillaceae</taxon>
        <taxon>Penicillium</taxon>
    </lineage>
</organism>
<gene>
    <name evidence="6" type="ORF">N7456_011507</name>
</gene>
<dbReference type="InterPro" id="IPR027417">
    <property type="entry name" value="P-loop_NTPase"/>
</dbReference>
<feature type="domain" description="GPI inositol-deacylase winged helix" evidence="4">
    <location>
        <begin position="472"/>
        <end position="570"/>
    </location>
</feature>
<keyword evidence="1" id="KW-0677">Repeat</keyword>
<dbReference type="InterPro" id="IPR031348">
    <property type="entry name" value="PigL_N"/>
</dbReference>
<dbReference type="SMART" id="SM00248">
    <property type="entry name" value="ANK"/>
    <property type="match status" value="6"/>
</dbReference>
<keyword evidence="2" id="KW-0040">ANK repeat</keyword>
<feature type="domain" description="Nephrocystin 3-like N-terminal" evidence="5">
    <location>
        <begin position="198"/>
        <end position="362"/>
    </location>
</feature>
<evidence type="ECO:0000259" key="3">
    <source>
        <dbReference type="Pfam" id="PF17111"/>
    </source>
</evidence>